<gene>
    <name evidence="2" type="ORF">BpHYR1_002783</name>
</gene>
<organism evidence="2 3">
    <name type="scientific">Brachionus plicatilis</name>
    <name type="common">Marine rotifer</name>
    <name type="synonym">Brachionus muelleri</name>
    <dbReference type="NCBI Taxonomy" id="10195"/>
    <lineage>
        <taxon>Eukaryota</taxon>
        <taxon>Metazoa</taxon>
        <taxon>Spiralia</taxon>
        <taxon>Gnathifera</taxon>
        <taxon>Rotifera</taxon>
        <taxon>Eurotatoria</taxon>
        <taxon>Monogononta</taxon>
        <taxon>Pseudotrocha</taxon>
        <taxon>Ploima</taxon>
        <taxon>Brachionidae</taxon>
        <taxon>Brachionus</taxon>
    </lineage>
</organism>
<name>A0A3M7RFT9_BRAPC</name>
<sequence>MQHHSQDPGYSASPQPEIRFWRMQHKLTTRIFLAVYFGGPKIRPPSWPANADTVTVSEKLAAKNRPCNGPLENNKQFKKLSFFLAFSFLPIFTPFFAQILSVMEGNKSDLILKRI</sequence>
<dbReference type="AlphaFoldDB" id="A0A3M7RFT9"/>
<keyword evidence="1" id="KW-1133">Transmembrane helix</keyword>
<reference evidence="2 3" key="1">
    <citation type="journal article" date="2018" name="Sci. Rep.">
        <title>Genomic signatures of local adaptation to the degree of environmental predictability in rotifers.</title>
        <authorList>
            <person name="Franch-Gras L."/>
            <person name="Hahn C."/>
            <person name="Garcia-Roger E.M."/>
            <person name="Carmona M.J."/>
            <person name="Serra M."/>
            <person name="Gomez A."/>
        </authorList>
    </citation>
    <scope>NUCLEOTIDE SEQUENCE [LARGE SCALE GENOMIC DNA]</scope>
    <source>
        <strain evidence="2">HYR1</strain>
    </source>
</reference>
<accession>A0A3M7RFT9</accession>
<keyword evidence="3" id="KW-1185">Reference proteome</keyword>
<dbReference type="EMBL" id="REGN01003535">
    <property type="protein sequence ID" value="RNA22108.1"/>
    <property type="molecule type" value="Genomic_DNA"/>
</dbReference>
<evidence type="ECO:0000313" key="2">
    <source>
        <dbReference type="EMBL" id="RNA22108.1"/>
    </source>
</evidence>
<comment type="caution">
    <text evidence="2">The sequence shown here is derived from an EMBL/GenBank/DDBJ whole genome shotgun (WGS) entry which is preliminary data.</text>
</comment>
<evidence type="ECO:0000313" key="3">
    <source>
        <dbReference type="Proteomes" id="UP000276133"/>
    </source>
</evidence>
<evidence type="ECO:0000256" key="1">
    <source>
        <dbReference type="SAM" id="Phobius"/>
    </source>
</evidence>
<proteinExistence type="predicted"/>
<keyword evidence="1" id="KW-0812">Transmembrane</keyword>
<protein>
    <submittedName>
        <fullName evidence="2">Uncharacterized protein</fullName>
    </submittedName>
</protein>
<feature type="transmembrane region" description="Helical" evidence="1">
    <location>
        <begin position="80"/>
        <end position="100"/>
    </location>
</feature>
<dbReference type="Proteomes" id="UP000276133">
    <property type="component" value="Unassembled WGS sequence"/>
</dbReference>
<keyword evidence="1" id="KW-0472">Membrane</keyword>